<feature type="transmembrane region" description="Helical" evidence="4">
    <location>
        <begin position="16"/>
        <end position="37"/>
    </location>
</feature>
<keyword evidence="4" id="KW-0472">Membrane</keyword>
<name>A0A0F9YAI3_9ZZZZ</name>
<keyword evidence="1" id="KW-0349">Heme</keyword>
<evidence type="ECO:0000256" key="2">
    <source>
        <dbReference type="ARBA" id="ARBA00022723"/>
    </source>
</evidence>
<dbReference type="AlphaFoldDB" id="A0A0F9YAI3"/>
<dbReference type="EMBL" id="LAZR01000008">
    <property type="protein sequence ID" value="KKO09052.1"/>
    <property type="molecule type" value="Genomic_DNA"/>
</dbReference>
<dbReference type="NCBIfam" id="TIGR00781">
    <property type="entry name" value="ccoO"/>
    <property type="match status" value="1"/>
</dbReference>
<proteinExistence type="predicted"/>
<feature type="domain" description="Cytochrome c" evidence="5">
    <location>
        <begin position="54"/>
        <end position="200"/>
    </location>
</feature>
<keyword evidence="4" id="KW-0812">Transmembrane</keyword>
<evidence type="ECO:0000256" key="1">
    <source>
        <dbReference type="ARBA" id="ARBA00022617"/>
    </source>
</evidence>
<keyword evidence="2" id="KW-0479">Metal-binding</keyword>
<dbReference type="Pfam" id="PF02433">
    <property type="entry name" value="FixO"/>
    <property type="match status" value="1"/>
</dbReference>
<keyword evidence="3" id="KW-0408">Iron</keyword>
<dbReference type="InterPro" id="IPR036909">
    <property type="entry name" value="Cyt_c-like_dom_sf"/>
</dbReference>
<evidence type="ECO:0000259" key="5">
    <source>
        <dbReference type="PROSITE" id="PS51007"/>
    </source>
</evidence>
<keyword evidence="4" id="KW-1133">Transmembrane helix</keyword>
<dbReference type="InterPro" id="IPR003468">
    <property type="entry name" value="Cyt_c_oxidase_monohaem-su/FixO"/>
</dbReference>
<sequence>MNGLTFHRKIEENTGLLIFGILFVSAIGGLVQLLPVLTQESLETASANTRPYTAVELTGRDIYMRENCVVCHSQQIRPLIAEVERYGPYSRAGEFVYDRPFMWGSKRTGPDLHRIGGKYSDDWHRLHLLDPRAVVPNSIMPAYPWLAERDAIETGNITNKLTVLRRLGHPYTDEQIANAEADLEGLTEMDALIVYLQMLGTGFSEEDAGMQGGAH</sequence>
<protein>
    <recommendedName>
        <fullName evidence="5">Cytochrome c domain-containing protein</fullName>
    </recommendedName>
</protein>
<dbReference type="GO" id="GO:0009055">
    <property type="term" value="F:electron transfer activity"/>
    <property type="evidence" value="ECO:0007669"/>
    <property type="project" value="InterPro"/>
</dbReference>
<evidence type="ECO:0000256" key="4">
    <source>
        <dbReference type="SAM" id="Phobius"/>
    </source>
</evidence>
<dbReference type="Gene3D" id="6.10.250.2250">
    <property type="match status" value="1"/>
</dbReference>
<dbReference type="GO" id="GO:0020037">
    <property type="term" value="F:heme binding"/>
    <property type="evidence" value="ECO:0007669"/>
    <property type="project" value="InterPro"/>
</dbReference>
<gene>
    <name evidence="6" type="ORF">LCGC14_0041710</name>
</gene>
<accession>A0A0F9YAI3</accession>
<organism evidence="6">
    <name type="scientific">marine sediment metagenome</name>
    <dbReference type="NCBI Taxonomy" id="412755"/>
    <lineage>
        <taxon>unclassified sequences</taxon>
        <taxon>metagenomes</taxon>
        <taxon>ecological metagenomes</taxon>
    </lineage>
</organism>
<dbReference type="SUPFAM" id="SSF46626">
    <property type="entry name" value="Cytochrome c"/>
    <property type="match status" value="1"/>
</dbReference>
<dbReference type="NCBIfam" id="NF011055">
    <property type="entry name" value="PRK14487.1"/>
    <property type="match status" value="1"/>
</dbReference>
<reference evidence="6" key="1">
    <citation type="journal article" date="2015" name="Nature">
        <title>Complex archaea that bridge the gap between prokaryotes and eukaryotes.</title>
        <authorList>
            <person name="Spang A."/>
            <person name="Saw J.H."/>
            <person name="Jorgensen S.L."/>
            <person name="Zaremba-Niedzwiedzka K."/>
            <person name="Martijn J."/>
            <person name="Lind A.E."/>
            <person name="van Eijk R."/>
            <person name="Schleper C."/>
            <person name="Guy L."/>
            <person name="Ettema T.J."/>
        </authorList>
    </citation>
    <scope>NUCLEOTIDE SEQUENCE</scope>
</reference>
<dbReference type="PROSITE" id="PS51007">
    <property type="entry name" value="CYTC"/>
    <property type="match status" value="1"/>
</dbReference>
<dbReference type="Gene3D" id="1.10.760.10">
    <property type="entry name" value="Cytochrome c-like domain"/>
    <property type="match status" value="1"/>
</dbReference>
<dbReference type="InterPro" id="IPR009056">
    <property type="entry name" value="Cyt_c-like_dom"/>
</dbReference>
<comment type="caution">
    <text evidence="6">The sequence shown here is derived from an EMBL/GenBank/DDBJ whole genome shotgun (WGS) entry which is preliminary data.</text>
</comment>
<dbReference type="GO" id="GO:0046872">
    <property type="term" value="F:metal ion binding"/>
    <property type="evidence" value="ECO:0007669"/>
    <property type="project" value="UniProtKB-KW"/>
</dbReference>
<evidence type="ECO:0000256" key="3">
    <source>
        <dbReference type="ARBA" id="ARBA00023004"/>
    </source>
</evidence>
<evidence type="ECO:0000313" key="6">
    <source>
        <dbReference type="EMBL" id="KKO09052.1"/>
    </source>
</evidence>